<keyword evidence="2 3" id="KW-0808">Transferase</keyword>
<reference evidence="5 6" key="1">
    <citation type="submission" date="2024-09" db="EMBL/GenBank/DDBJ databases">
        <title>Chromosome-scale assembly of Riccia sorocarpa.</title>
        <authorList>
            <person name="Paukszto L."/>
        </authorList>
    </citation>
    <scope>NUCLEOTIDE SEQUENCE [LARGE SCALE GENOMIC DNA]</scope>
    <source>
        <strain evidence="5">LP-2024</strain>
        <tissue evidence="5">Aerial parts of the thallus</tissue>
    </source>
</reference>
<name>A0ABD3I7S6_9MARC</name>
<evidence type="ECO:0000313" key="5">
    <source>
        <dbReference type="EMBL" id="KAL3697624.1"/>
    </source>
</evidence>
<dbReference type="CDD" id="cd03784">
    <property type="entry name" value="GT1_Gtf-like"/>
    <property type="match status" value="1"/>
</dbReference>
<dbReference type="InterPro" id="IPR002213">
    <property type="entry name" value="UDP_glucos_trans"/>
</dbReference>
<accession>A0ABD3I7S6</accession>
<dbReference type="PANTHER" id="PTHR11926:SF774">
    <property type="entry name" value="UDP-GLYCOSYLTRANSFERASE 85A1-RELATED"/>
    <property type="match status" value="1"/>
</dbReference>
<evidence type="ECO:0000256" key="2">
    <source>
        <dbReference type="ARBA" id="ARBA00022679"/>
    </source>
</evidence>
<dbReference type="PROSITE" id="PS00375">
    <property type="entry name" value="UDPGT"/>
    <property type="match status" value="1"/>
</dbReference>
<evidence type="ECO:0000256" key="1">
    <source>
        <dbReference type="ARBA" id="ARBA00009995"/>
    </source>
</evidence>
<sequence>MEQSPESNVTLNHLESSLKNSEVSTHVWVVAVPFFSHLIPASELAETLAKHGLTITLLGTKHDIQRLVSTRAGTVSNWKHQGLDLLLRPLESAELAAATGGNGKSGKFLPTMNAYMAILEETLKEDAKRKCSPTFVIADSLLTGIAGLLAAHLDVPLCPFLSISPSVIAAGVYFNHLELMGIPGRPSFPLAKEAQGALISLPGLPLMRVLDLPPSLLKNNPLNAVVDENAKFLNRSQHIIMHSFHELESRGCSELGKLLTANAAATKNEKVPHVCTVGPLFSLDSYSPEIKDPNNEEERVKACIEFLDSQPQSSVVYVGFGVEIGLSREQILELIDGLERSKQPFLCVLHPSEKDHNPGAEDPFSVIPADYKQRIRGRGLFVEWSPQRTILSHPSTGAFMSHCGYGSVLEAASFGIPMLAWPWQYEQFVHCRFVVDELGTGFEVRPGRVAGEFVEKKDVEKAIKTLFHSKEGLMVRERALEMKERAKRSIGKDGSSTKNMQILIAAIKGQS</sequence>
<dbReference type="Pfam" id="PF00201">
    <property type="entry name" value="UDPGT"/>
    <property type="match status" value="1"/>
</dbReference>
<organism evidence="5 6">
    <name type="scientific">Riccia sorocarpa</name>
    <dbReference type="NCBI Taxonomy" id="122646"/>
    <lineage>
        <taxon>Eukaryota</taxon>
        <taxon>Viridiplantae</taxon>
        <taxon>Streptophyta</taxon>
        <taxon>Embryophyta</taxon>
        <taxon>Marchantiophyta</taxon>
        <taxon>Marchantiopsida</taxon>
        <taxon>Marchantiidae</taxon>
        <taxon>Marchantiales</taxon>
        <taxon>Ricciaceae</taxon>
        <taxon>Riccia</taxon>
    </lineage>
</organism>
<dbReference type="GO" id="GO:0016757">
    <property type="term" value="F:glycosyltransferase activity"/>
    <property type="evidence" value="ECO:0007669"/>
    <property type="project" value="UniProtKB-KW"/>
</dbReference>
<evidence type="ECO:0000256" key="3">
    <source>
        <dbReference type="RuleBase" id="RU003718"/>
    </source>
</evidence>
<dbReference type="PANTHER" id="PTHR11926">
    <property type="entry name" value="GLUCOSYL/GLUCURONOSYL TRANSFERASES"/>
    <property type="match status" value="1"/>
</dbReference>
<proteinExistence type="inferred from homology"/>
<dbReference type="InterPro" id="IPR035595">
    <property type="entry name" value="UDP_glycos_trans_CS"/>
</dbReference>
<evidence type="ECO:0000313" key="6">
    <source>
        <dbReference type="Proteomes" id="UP001633002"/>
    </source>
</evidence>
<dbReference type="Proteomes" id="UP001633002">
    <property type="component" value="Unassembled WGS sequence"/>
</dbReference>
<comment type="similarity">
    <text evidence="1 3">Belongs to the UDP-glycosyltransferase family.</text>
</comment>
<dbReference type="FunFam" id="3.40.50.2000:FF:000060">
    <property type="entry name" value="Glycosyltransferase"/>
    <property type="match status" value="1"/>
</dbReference>
<dbReference type="Gene3D" id="3.40.50.2000">
    <property type="entry name" value="Glycogen Phosphorylase B"/>
    <property type="match status" value="2"/>
</dbReference>
<gene>
    <name evidence="5" type="ORF">R1sor_011700</name>
</gene>
<dbReference type="EMBL" id="JBJQOH010000002">
    <property type="protein sequence ID" value="KAL3697624.1"/>
    <property type="molecule type" value="Genomic_DNA"/>
</dbReference>
<dbReference type="EC" id="2.4.1.-" evidence="4"/>
<keyword evidence="3" id="KW-0328">Glycosyltransferase</keyword>
<protein>
    <recommendedName>
        <fullName evidence="4">Glycosyltransferase</fullName>
        <ecNumber evidence="4">2.4.1.-</ecNumber>
    </recommendedName>
</protein>
<keyword evidence="6" id="KW-1185">Reference proteome</keyword>
<comment type="caution">
    <text evidence="5">The sequence shown here is derived from an EMBL/GenBank/DDBJ whole genome shotgun (WGS) entry which is preliminary data.</text>
</comment>
<evidence type="ECO:0000256" key="4">
    <source>
        <dbReference type="RuleBase" id="RU362057"/>
    </source>
</evidence>
<dbReference type="AlphaFoldDB" id="A0ABD3I7S6"/>
<dbReference type="SUPFAM" id="SSF53756">
    <property type="entry name" value="UDP-Glycosyltransferase/glycogen phosphorylase"/>
    <property type="match status" value="1"/>
</dbReference>